<gene>
    <name evidence="4" type="ORF">SR1949_35410</name>
</gene>
<evidence type="ECO:0000256" key="3">
    <source>
        <dbReference type="PROSITE-ProRule" id="PRU00221"/>
    </source>
</evidence>
<dbReference type="PROSITE" id="PS50294">
    <property type="entry name" value="WD_REPEATS_REGION"/>
    <property type="match status" value="2"/>
</dbReference>
<dbReference type="EMBL" id="BJCE01000141">
    <property type="protein sequence ID" value="GCL38426.1"/>
    <property type="molecule type" value="Genomic_DNA"/>
</dbReference>
<evidence type="ECO:0000313" key="5">
    <source>
        <dbReference type="Proteomes" id="UP000300142"/>
    </source>
</evidence>
<feature type="repeat" description="WD" evidence="3">
    <location>
        <begin position="669"/>
        <end position="693"/>
    </location>
</feature>
<dbReference type="SUPFAM" id="SSF50978">
    <property type="entry name" value="WD40 repeat-like"/>
    <property type="match status" value="1"/>
</dbReference>
<protein>
    <submittedName>
        <fullName evidence="4">WD-40 repeat-containing protein</fullName>
    </submittedName>
</protein>
<accession>A0A480A3N0</accession>
<proteinExistence type="predicted"/>
<evidence type="ECO:0000313" key="4">
    <source>
        <dbReference type="EMBL" id="GCL38426.1"/>
    </source>
</evidence>
<dbReference type="PROSITE" id="PS00678">
    <property type="entry name" value="WD_REPEATS_1"/>
    <property type="match status" value="1"/>
</dbReference>
<keyword evidence="1 3" id="KW-0853">WD repeat</keyword>
<dbReference type="AlphaFoldDB" id="A0A480A3N0"/>
<dbReference type="Pfam" id="PF00400">
    <property type="entry name" value="WD40"/>
    <property type="match status" value="3"/>
</dbReference>
<reference evidence="5" key="1">
    <citation type="submission" date="2019-02" db="EMBL/GenBank/DDBJ databases">
        <title>Draft genome sequence of Sphaerospermopsis reniformis NIES-1949.</title>
        <authorList>
            <person name="Yamaguchi H."/>
            <person name="Suzuki S."/>
            <person name="Kawachi M."/>
        </authorList>
    </citation>
    <scope>NUCLEOTIDE SEQUENCE [LARGE SCALE GENOMIC DNA]</scope>
    <source>
        <strain evidence="5">NIES-1949</strain>
    </source>
</reference>
<feature type="repeat" description="WD" evidence="3">
    <location>
        <begin position="378"/>
        <end position="419"/>
    </location>
</feature>
<dbReference type="InterPro" id="IPR015943">
    <property type="entry name" value="WD40/YVTN_repeat-like_dom_sf"/>
</dbReference>
<dbReference type="InterPro" id="IPR036322">
    <property type="entry name" value="WD40_repeat_dom_sf"/>
</dbReference>
<dbReference type="InterPro" id="IPR001680">
    <property type="entry name" value="WD40_rpt"/>
</dbReference>
<sequence length="744" mass="83521">MESNFLINASLSTQNLTFTPGTTPASFTVTVNNDSTQFANFQIEITAAGEQRNSEYRWYKLEPEVAAAKPPGDSTDFQVFIFNTPIPGFVGTVNLTITIFSPQLGQQRRLTLRLKIERDNQPNVLSLELPVREFPVYPRHSVDIPVRVRNLGQQMTNVILRFVGLDPTWLIGNVERRFSLDPGGYRELTFQCQPPSVVQAPCRTYPFTIEATSNNGYPASIAGNLQVLPVGFVDFSVINKHQTIPSPAKWLPDWKSDTATFELIFKNASNLYQEINIHLQGRDQRKCTYNTIPETANLQLGETNKVLLNVKTKRPWLGLAKTLLLEARSELFDQRLGTTDPATQTLELQSLPIIPPWLQLMILGLIALLLALLLKPEPVMHIRSVNSVAFSGNGFSVISGSDDCTLRFWNINRNSNSIEPGKFSYQEQPIACQKPQKPNGLLAITNDVVYVSDFMPVDNDIVAVGLDNGMIELRNVSNQGKKREELQDQQDQKAIGDRVFDLEFTKNSRYLFSSYGSGKIRLWSRTSANSEFQKQPQIIDIQNQLTLPFEARTVTLSPDDQTLVIGGNFKRFLFGSFNPNQPDNQLQNLSMQKLEGRSSTGRTDYIWSVDFVPKPQGKEKILATADSAGYITIWDLNQCQTVTNASPQNPIIEVNCQPLDNWQVSKMPVRTLKFSEDGRLLVSGGDDGKVIVWYLTPAYQLDKTKAAKGQTIYQSSKRINSVDLKDNMIVSGGEDFQVKLHSVR</sequence>
<dbReference type="PROSITE" id="PS50082">
    <property type="entry name" value="WD_REPEATS_2"/>
    <property type="match status" value="2"/>
</dbReference>
<evidence type="ECO:0000256" key="2">
    <source>
        <dbReference type="ARBA" id="ARBA00022737"/>
    </source>
</evidence>
<dbReference type="PANTHER" id="PTHR19848">
    <property type="entry name" value="WD40 REPEAT PROTEIN"/>
    <property type="match status" value="1"/>
</dbReference>
<keyword evidence="5" id="KW-1185">Reference proteome</keyword>
<name>A0A480A3N0_9CYAN</name>
<dbReference type="PANTHER" id="PTHR19848:SF8">
    <property type="entry name" value="F-BOX AND WD REPEAT DOMAIN CONTAINING 7"/>
    <property type="match status" value="1"/>
</dbReference>
<dbReference type="RefSeq" id="WP_137668316.1">
    <property type="nucleotide sequence ID" value="NZ_BJCE01000141.1"/>
</dbReference>
<evidence type="ECO:0000256" key="1">
    <source>
        <dbReference type="ARBA" id="ARBA00022574"/>
    </source>
</evidence>
<organism evidence="4 5">
    <name type="scientific">Sphaerospermopsis reniformis</name>
    <dbReference type="NCBI Taxonomy" id="531300"/>
    <lineage>
        <taxon>Bacteria</taxon>
        <taxon>Bacillati</taxon>
        <taxon>Cyanobacteriota</taxon>
        <taxon>Cyanophyceae</taxon>
        <taxon>Nostocales</taxon>
        <taxon>Aphanizomenonaceae</taxon>
        <taxon>Sphaerospermopsis</taxon>
    </lineage>
</organism>
<dbReference type="Gene3D" id="2.130.10.10">
    <property type="entry name" value="YVTN repeat-like/Quinoprotein amine dehydrogenase"/>
    <property type="match status" value="2"/>
</dbReference>
<dbReference type="Proteomes" id="UP000300142">
    <property type="component" value="Unassembled WGS sequence"/>
</dbReference>
<keyword evidence="2" id="KW-0677">Repeat</keyword>
<dbReference type="InterPro" id="IPR019775">
    <property type="entry name" value="WD40_repeat_CS"/>
</dbReference>
<comment type="caution">
    <text evidence="4">The sequence shown here is derived from an EMBL/GenBank/DDBJ whole genome shotgun (WGS) entry which is preliminary data.</text>
</comment>
<dbReference type="SMART" id="SM00320">
    <property type="entry name" value="WD40"/>
    <property type="match status" value="5"/>
</dbReference>